<dbReference type="EMBL" id="JAVDVI010000002">
    <property type="protein sequence ID" value="MDR6966700.1"/>
    <property type="molecule type" value="Genomic_DNA"/>
</dbReference>
<dbReference type="Gene3D" id="3.40.50.1820">
    <property type="entry name" value="alpha/beta hydrolase"/>
    <property type="match status" value="1"/>
</dbReference>
<dbReference type="RefSeq" id="WP_310024423.1">
    <property type="nucleotide sequence ID" value="NZ_JAVDVI010000002.1"/>
</dbReference>
<dbReference type="InterPro" id="IPR000801">
    <property type="entry name" value="Esterase-like"/>
</dbReference>
<gene>
    <name evidence="2" type="ORF">J2X31_000698</name>
</gene>
<organism evidence="2 3">
    <name type="scientific">Flavobacterium arsenatis</name>
    <dbReference type="NCBI Taxonomy" id="1484332"/>
    <lineage>
        <taxon>Bacteria</taxon>
        <taxon>Pseudomonadati</taxon>
        <taxon>Bacteroidota</taxon>
        <taxon>Flavobacteriia</taxon>
        <taxon>Flavobacteriales</taxon>
        <taxon>Flavobacteriaceae</taxon>
        <taxon>Flavobacterium</taxon>
    </lineage>
</organism>
<dbReference type="GO" id="GO:0016787">
    <property type="term" value="F:hydrolase activity"/>
    <property type="evidence" value="ECO:0007669"/>
    <property type="project" value="UniProtKB-KW"/>
</dbReference>
<proteinExistence type="predicted"/>
<evidence type="ECO:0000313" key="2">
    <source>
        <dbReference type="EMBL" id="MDR6966700.1"/>
    </source>
</evidence>
<protein>
    <submittedName>
        <fullName evidence="2">Alpha/beta superfamily hydrolase</fullName>
    </submittedName>
</protein>
<dbReference type="Pfam" id="PF00756">
    <property type="entry name" value="Esterase"/>
    <property type="match status" value="1"/>
</dbReference>
<keyword evidence="2" id="KW-0378">Hydrolase</keyword>
<reference evidence="2 3" key="1">
    <citation type="submission" date="2023-07" db="EMBL/GenBank/DDBJ databases">
        <title>Sorghum-associated microbial communities from plants grown in Nebraska, USA.</title>
        <authorList>
            <person name="Schachtman D."/>
        </authorList>
    </citation>
    <scope>NUCLEOTIDE SEQUENCE [LARGE SCALE GENOMIC DNA]</scope>
    <source>
        <strain evidence="2 3">3773</strain>
    </source>
</reference>
<evidence type="ECO:0000313" key="3">
    <source>
        <dbReference type="Proteomes" id="UP001255185"/>
    </source>
</evidence>
<feature type="signal peptide" evidence="1">
    <location>
        <begin position="1"/>
        <end position="18"/>
    </location>
</feature>
<feature type="chain" id="PRO_5046157262" evidence="1">
    <location>
        <begin position="19"/>
        <end position="378"/>
    </location>
</feature>
<dbReference type="InterPro" id="IPR011990">
    <property type="entry name" value="TPR-like_helical_dom_sf"/>
</dbReference>
<keyword evidence="3" id="KW-1185">Reference proteome</keyword>
<dbReference type="Gene3D" id="1.25.40.10">
    <property type="entry name" value="Tetratricopeptide repeat domain"/>
    <property type="match status" value="1"/>
</dbReference>
<dbReference type="SUPFAM" id="SSF53474">
    <property type="entry name" value="alpha/beta-Hydrolases"/>
    <property type="match status" value="1"/>
</dbReference>
<evidence type="ECO:0000256" key="1">
    <source>
        <dbReference type="SAM" id="SignalP"/>
    </source>
</evidence>
<accession>A0ABU1TL55</accession>
<keyword evidence="1" id="KW-0732">Signal</keyword>
<dbReference type="Proteomes" id="UP001255185">
    <property type="component" value="Unassembled WGS sequence"/>
</dbReference>
<comment type="caution">
    <text evidence="2">The sequence shown here is derived from an EMBL/GenBank/DDBJ whole genome shotgun (WGS) entry which is preliminary data.</text>
</comment>
<dbReference type="InterPro" id="IPR029058">
    <property type="entry name" value="AB_hydrolase_fold"/>
</dbReference>
<sequence>MKNLYLFLALIFCFPAFSQKSIDTIHSAKMNEDRVFSFSLPPSYNKNKDKKYPLLVLLDGDYLFDPFNGTLSYGNYWDDLPEVIIVGIHQGKEREYDTDVEVESGLPIEKGAKFFEFIGAELLPALEKKYRVAPFKIIAGHDVTASYLNLFLYKDNPIFDAYISLSPELGIDMETRIPTRLGLTKKPLFYYQSMADGDMKKMQKRIKDLDANIKTIVNPNLYYQLDEFKNASHYSLVVHSIPNALYHLFGAYQPISNTEFQEKIVTLPSNYVGYLTKKYDLIEKSFGIKMPIRVSDFKAIEAAILKNNAFAEFEQLASLSKKSYPKAMLFQYHLGMFYEKTGDTKKAAKAYMSGYMLDEIGDLTKDFMLEKADEMKTK</sequence>
<name>A0ABU1TL55_9FLAO</name>